<dbReference type="Pfam" id="PF00930">
    <property type="entry name" value="DPPIV_N"/>
    <property type="match status" value="1"/>
</dbReference>
<protein>
    <submittedName>
        <fullName evidence="4">Prolyl oligopeptidase family serine peptidase</fullName>
    </submittedName>
</protein>
<dbReference type="PANTHER" id="PTHR11731:SF118">
    <property type="entry name" value="BLR1971 PROTEIN"/>
    <property type="match status" value="1"/>
</dbReference>
<organism evidence="4 5">
    <name type="scientific">Danxiaibacter flavus</name>
    <dbReference type="NCBI Taxonomy" id="3049108"/>
    <lineage>
        <taxon>Bacteria</taxon>
        <taxon>Pseudomonadati</taxon>
        <taxon>Bacteroidota</taxon>
        <taxon>Chitinophagia</taxon>
        <taxon>Chitinophagales</taxon>
        <taxon>Chitinophagaceae</taxon>
        <taxon>Danxiaibacter</taxon>
    </lineage>
</organism>
<keyword evidence="1" id="KW-1133">Transmembrane helix</keyword>
<keyword evidence="1" id="KW-0472">Membrane</keyword>
<dbReference type="InterPro" id="IPR002469">
    <property type="entry name" value="Peptidase_S9B_N"/>
</dbReference>
<keyword evidence="1" id="KW-0812">Transmembrane</keyword>
<evidence type="ECO:0000256" key="1">
    <source>
        <dbReference type="SAM" id="Phobius"/>
    </source>
</evidence>
<dbReference type="RefSeq" id="WP_369331160.1">
    <property type="nucleotide sequence ID" value="NZ_JAULBC010000007.1"/>
</dbReference>
<dbReference type="Pfam" id="PF00326">
    <property type="entry name" value="Peptidase_S9"/>
    <property type="match status" value="1"/>
</dbReference>
<gene>
    <name evidence="4" type="ORF">QTN47_19760</name>
</gene>
<dbReference type="SUPFAM" id="SSF53474">
    <property type="entry name" value="alpha/beta-Hydrolases"/>
    <property type="match status" value="1"/>
</dbReference>
<dbReference type="EMBL" id="JAULBC010000007">
    <property type="protein sequence ID" value="MEX6689752.1"/>
    <property type="molecule type" value="Genomic_DNA"/>
</dbReference>
<dbReference type="Gene3D" id="2.140.10.30">
    <property type="entry name" value="Dipeptidylpeptidase IV, N-terminal domain"/>
    <property type="match status" value="1"/>
</dbReference>
<dbReference type="InterPro" id="IPR001375">
    <property type="entry name" value="Peptidase_S9_cat"/>
</dbReference>
<reference evidence="4 5" key="1">
    <citation type="submission" date="2023-07" db="EMBL/GenBank/DDBJ databases">
        <authorList>
            <person name="Lian W.-H."/>
        </authorList>
    </citation>
    <scope>NUCLEOTIDE SEQUENCE [LARGE SCALE GENOMIC DNA]</scope>
    <source>
        <strain evidence="4 5">SYSU DXS3180</strain>
    </source>
</reference>
<feature type="transmembrane region" description="Helical" evidence="1">
    <location>
        <begin position="36"/>
        <end position="52"/>
    </location>
</feature>
<evidence type="ECO:0000259" key="2">
    <source>
        <dbReference type="Pfam" id="PF00326"/>
    </source>
</evidence>
<feature type="domain" description="Dipeptidylpeptidase IV N-terminal" evidence="3">
    <location>
        <begin position="170"/>
        <end position="500"/>
    </location>
</feature>
<dbReference type="InterPro" id="IPR029058">
    <property type="entry name" value="AB_hydrolase_fold"/>
</dbReference>
<evidence type="ECO:0000259" key="3">
    <source>
        <dbReference type="Pfam" id="PF00930"/>
    </source>
</evidence>
<proteinExistence type="predicted"/>
<sequence length="797" mass="90403">MGYKQLKSGGQILVTDVIFIVHFIQKRSMFARTSLRLFYFAIACTNIVFVFAQKAPSAPYVPSHEEMIRSYRSVEAKDSAVKNSVYKTSVDAHWLPGNKAFWYRNILQDSTTEYLLVNAETGVKRKAFNEAELAGALSRNTGSAIKPERLFLDNLSFNAAGSSMTFACQNKYYRFDIKKNALKVIDSLPHIAKNNHQFNPPPSRWENFATDSLSPNKQYTAYIKDNNIFVKPVNGGEAVQYTRDGSNAHPYGSLAWSPDSKYVIGYHITPIEDSAVYYVLSSVSGTTRGQLKSHPYKQPGDPFTTYEMYIFPVVQPSAVKVNTAVIDFFDAPRLYWTKDNTHFYYEKVDRGHQRFRIIEVDVTSGNARTVLDEQAKTFIYANRIYTHYMPETNEILWTSEKDNWRHIYLVDARSGDIKTEIIRGNYVVKNIDSIDEKKREIWFSANGVNDGEDPYYVHYYRIGFDGNDLIDLTPVRANHKIVYSPDKKYYLDTYSEVNTAPVTELHNTLTGQKIAEIERADIGKFLAIVKRLPEPFLAKGRDGKTDIYGIVCLPADFDSTKKYPVVENIYAGPQDAFVPKSFMPYYSEMQSLADLGFIVVQIDGMGTANRSKSFHDVCWKNLADAGFPDRILWMKALAAKYSYVDTSRVGLYGTSAGGQNALGGLLFHPEWYKAGVASCGCHDNRVDKQWWNEQWMGYPIGSWYEEQSNITNASKLCGNLLLMVGEADTNVPPESTYRVADALIKANKTFDFLPIPGSDHTSGGAYGKLKRRDFFVRNLLHIEPPQRNMGELSMLTK</sequence>
<comment type="caution">
    <text evidence="4">The sequence shown here is derived from an EMBL/GenBank/DDBJ whole genome shotgun (WGS) entry which is preliminary data.</text>
</comment>
<keyword evidence="5" id="KW-1185">Reference proteome</keyword>
<dbReference type="PANTHER" id="PTHR11731">
    <property type="entry name" value="PROTEASE FAMILY S9B,C DIPEPTIDYL-PEPTIDASE IV-RELATED"/>
    <property type="match status" value="1"/>
</dbReference>
<feature type="domain" description="Peptidase S9 prolyl oligopeptidase catalytic" evidence="2">
    <location>
        <begin position="587"/>
        <end position="763"/>
    </location>
</feature>
<dbReference type="SUPFAM" id="SSF82171">
    <property type="entry name" value="DPP6 N-terminal domain-like"/>
    <property type="match status" value="1"/>
</dbReference>
<name>A0ABV3ZIR4_9BACT</name>
<evidence type="ECO:0000313" key="4">
    <source>
        <dbReference type="EMBL" id="MEX6689752.1"/>
    </source>
</evidence>
<dbReference type="Gene3D" id="3.40.50.1820">
    <property type="entry name" value="alpha/beta hydrolase"/>
    <property type="match status" value="1"/>
</dbReference>
<dbReference type="Proteomes" id="UP001560573">
    <property type="component" value="Unassembled WGS sequence"/>
</dbReference>
<accession>A0ABV3ZIR4</accession>
<dbReference type="InterPro" id="IPR050278">
    <property type="entry name" value="Serine_Prot_S9B/DPPIV"/>
</dbReference>
<evidence type="ECO:0000313" key="5">
    <source>
        <dbReference type="Proteomes" id="UP001560573"/>
    </source>
</evidence>